<evidence type="ECO:0000313" key="2">
    <source>
        <dbReference type="Proteomes" id="UP000828390"/>
    </source>
</evidence>
<proteinExistence type="predicted"/>
<keyword evidence="2" id="KW-1185">Reference proteome</keyword>
<sequence length="142" mass="15969">MPLKFNAKELICSVTNVLTKFHAEINSPALEAIIKTNILNECYEDWTINVTFRAKNAPPLVAILVQDIIGTNLLTKFHYNQTVNVASRVLTRKMLAENAPPHCGHVFQTTKTKPYNLKAKCSAPWTQLFETWVNFNPGINVG</sequence>
<organism evidence="1 2">
    <name type="scientific">Dreissena polymorpha</name>
    <name type="common">Zebra mussel</name>
    <name type="synonym">Mytilus polymorpha</name>
    <dbReference type="NCBI Taxonomy" id="45954"/>
    <lineage>
        <taxon>Eukaryota</taxon>
        <taxon>Metazoa</taxon>
        <taxon>Spiralia</taxon>
        <taxon>Lophotrochozoa</taxon>
        <taxon>Mollusca</taxon>
        <taxon>Bivalvia</taxon>
        <taxon>Autobranchia</taxon>
        <taxon>Heteroconchia</taxon>
        <taxon>Euheterodonta</taxon>
        <taxon>Imparidentia</taxon>
        <taxon>Neoheterodontei</taxon>
        <taxon>Myida</taxon>
        <taxon>Dreissenoidea</taxon>
        <taxon>Dreissenidae</taxon>
        <taxon>Dreissena</taxon>
    </lineage>
</organism>
<protein>
    <submittedName>
        <fullName evidence="1">Uncharacterized protein</fullName>
    </submittedName>
</protein>
<reference evidence="1" key="2">
    <citation type="submission" date="2020-11" db="EMBL/GenBank/DDBJ databases">
        <authorList>
            <person name="McCartney M.A."/>
            <person name="Auch B."/>
            <person name="Kono T."/>
            <person name="Mallez S."/>
            <person name="Becker A."/>
            <person name="Gohl D.M."/>
            <person name="Silverstein K.A.T."/>
            <person name="Koren S."/>
            <person name="Bechman K.B."/>
            <person name="Herman A."/>
            <person name="Abrahante J.E."/>
            <person name="Garbe J."/>
        </authorList>
    </citation>
    <scope>NUCLEOTIDE SEQUENCE</scope>
    <source>
        <strain evidence="1">Duluth1</strain>
        <tissue evidence="1">Whole animal</tissue>
    </source>
</reference>
<dbReference type="AlphaFoldDB" id="A0A9D3YD86"/>
<gene>
    <name evidence="1" type="ORF">DPMN_085742</name>
</gene>
<reference evidence="1" key="1">
    <citation type="journal article" date="2019" name="bioRxiv">
        <title>The Genome of the Zebra Mussel, Dreissena polymorpha: A Resource for Invasive Species Research.</title>
        <authorList>
            <person name="McCartney M.A."/>
            <person name="Auch B."/>
            <person name="Kono T."/>
            <person name="Mallez S."/>
            <person name="Zhang Y."/>
            <person name="Obille A."/>
            <person name="Becker A."/>
            <person name="Abrahante J.E."/>
            <person name="Garbe J."/>
            <person name="Badalamenti J.P."/>
            <person name="Herman A."/>
            <person name="Mangelson H."/>
            <person name="Liachko I."/>
            <person name="Sullivan S."/>
            <person name="Sone E.D."/>
            <person name="Koren S."/>
            <person name="Silverstein K.A.T."/>
            <person name="Beckman K.B."/>
            <person name="Gohl D.M."/>
        </authorList>
    </citation>
    <scope>NUCLEOTIDE SEQUENCE</scope>
    <source>
        <strain evidence="1">Duluth1</strain>
        <tissue evidence="1">Whole animal</tissue>
    </source>
</reference>
<dbReference type="Proteomes" id="UP000828390">
    <property type="component" value="Unassembled WGS sequence"/>
</dbReference>
<comment type="caution">
    <text evidence="1">The sequence shown here is derived from an EMBL/GenBank/DDBJ whole genome shotgun (WGS) entry which is preliminary data.</text>
</comment>
<dbReference type="EMBL" id="JAIWYP010000016">
    <property type="protein sequence ID" value="KAH3698223.1"/>
    <property type="molecule type" value="Genomic_DNA"/>
</dbReference>
<evidence type="ECO:0000313" key="1">
    <source>
        <dbReference type="EMBL" id="KAH3698223.1"/>
    </source>
</evidence>
<accession>A0A9D3YD86</accession>
<name>A0A9D3YD86_DREPO</name>